<dbReference type="Proteomes" id="UP000233742">
    <property type="component" value="Chromosome"/>
</dbReference>
<dbReference type="KEGG" id="paro:CUV01_07555"/>
<gene>
    <name evidence="2" type="ORF">CUV01_07555</name>
</gene>
<evidence type="ECO:0000313" key="3">
    <source>
        <dbReference type="Proteomes" id="UP000233742"/>
    </source>
</evidence>
<reference evidence="2 3" key="1">
    <citation type="submission" date="2017-12" db="EMBL/GenBank/DDBJ databases">
        <authorList>
            <person name="Hurst M.R.H."/>
        </authorList>
    </citation>
    <scope>NUCLEOTIDE SEQUENCE [LARGE SCALE GENOMIC DNA]</scope>
    <source>
        <strain evidence="2 3">BM15</strain>
    </source>
</reference>
<dbReference type="RefSeq" id="WP_101459931.1">
    <property type="nucleotide sequence ID" value="NZ_CP025408.1"/>
</dbReference>
<dbReference type="Gene3D" id="2.130.10.10">
    <property type="entry name" value="YVTN repeat-like/Quinoprotein amine dehydrogenase"/>
    <property type="match status" value="2"/>
</dbReference>
<accession>A0A2K9F294</accession>
<keyword evidence="1" id="KW-0732">Signal</keyword>
<dbReference type="InterPro" id="IPR011048">
    <property type="entry name" value="Haem_d1_sf"/>
</dbReference>
<dbReference type="PANTHER" id="PTHR47197">
    <property type="entry name" value="PROTEIN NIRF"/>
    <property type="match status" value="1"/>
</dbReference>
<dbReference type="NCBIfam" id="TIGR02276">
    <property type="entry name" value="beta_rpt_yvtn"/>
    <property type="match status" value="1"/>
</dbReference>
<protein>
    <recommendedName>
        <fullName evidence="4">YncE family protein</fullName>
    </recommendedName>
</protein>
<dbReference type="PANTHER" id="PTHR47197:SF3">
    <property type="entry name" value="DIHYDRO-HEME D1 DEHYDROGENASE"/>
    <property type="match status" value="1"/>
</dbReference>
<evidence type="ECO:0000256" key="1">
    <source>
        <dbReference type="SAM" id="SignalP"/>
    </source>
</evidence>
<dbReference type="EMBL" id="CP025408">
    <property type="protein sequence ID" value="AUH33261.1"/>
    <property type="molecule type" value="Genomic_DNA"/>
</dbReference>
<keyword evidence="3" id="KW-1185">Reference proteome</keyword>
<sequence length="311" mass="32070">MIRAALAALFLSSPVVMAGDLAFITSQNGNSVSIVDLQEMQVIASTTVEGAPAPVAYDPAVGLAYVVSADSGRLTVLDEAGEIVGGLDLGQGVFGIATGPGGALYVGDWDGGRLMRLGQDLETLWQATTGLAPAGIAVSPDGQMVATADRDDDAVSVFDAATGQRLHQVATAGAHPFGITWYEGRLWTADVQGNVVSVIDPVAGRLLGQIPSGSHPYAIAFARGRGFVTDQYGSTLTVFDPDGLQVLGKVEIGDYPEGIAALPDGSGVVVANWDSDTVQVVDAETLEITAEIEMPAGPRAFGQFTGRQVQP</sequence>
<feature type="signal peptide" evidence="1">
    <location>
        <begin position="1"/>
        <end position="18"/>
    </location>
</feature>
<dbReference type="AlphaFoldDB" id="A0A2K9F294"/>
<organism evidence="2 3">
    <name type="scientific">Paracoccus tegillarcae</name>
    <dbReference type="NCBI Taxonomy" id="1529068"/>
    <lineage>
        <taxon>Bacteria</taxon>
        <taxon>Pseudomonadati</taxon>
        <taxon>Pseudomonadota</taxon>
        <taxon>Alphaproteobacteria</taxon>
        <taxon>Rhodobacterales</taxon>
        <taxon>Paracoccaceae</taxon>
        <taxon>Paracoccus</taxon>
    </lineage>
</organism>
<name>A0A2K9F294_9RHOB</name>
<dbReference type="InterPro" id="IPR015943">
    <property type="entry name" value="WD40/YVTN_repeat-like_dom_sf"/>
</dbReference>
<evidence type="ECO:0008006" key="4">
    <source>
        <dbReference type="Google" id="ProtNLM"/>
    </source>
</evidence>
<dbReference type="OrthoDB" id="195736at2"/>
<evidence type="ECO:0000313" key="2">
    <source>
        <dbReference type="EMBL" id="AUH33261.1"/>
    </source>
</evidence>
<dbReference type="InterPro" id="IPR011964">
    <property type="entry name" value="YVTN_b-propeller_repeat"/>
</dbReference>
<dbReference type="InterPro" id="IPR051200">
    <property type="entry name" value="Host-pathogen_enzymatic-act"/>
</dbReference>
<dbReference type="SUPFAM" id="SSF51004">
    <property type="entry name" value="C-terminal (heme d1) domain of cytochrome cd1-nitrite reductase"/>
    <property type="match status" value="1"/>
</dbReference>
<proteinExistence type="predicted"/>
<feature type="chain" id="PRO_5014823822" description="YncE family protein" evidence="1">
    <location>
        <begin position="19"/>
        <end position="311"/>
    </location>
</feature>